<protein>
    <submittedName>
        <fullName evidence="7">Uncharacterized protein</fullName>
    </submittedName>
</protein>
<gene>
    <name evidence="7" type="ORF">ACAT0790_LOCUS64761</name>
</gene>
<evidence type="ECO:0000256" key="4">
    <source>
        <dbReference type="ARBA" id="ARBA00023136"/>
    </source>
</evidence>
<sequence length="342" mass="38149">MQPEKLIVALGCGGAFLLLTCALVAYHQWELAGAPISMRRTYYSRIGFAPLIMGATAYVALWSPVSIILSGMLQKLCEAVLLSTFGMLVFLLLWHESQNAMASSSEKSKVDIVLGALALQGPKKHWGPPPLGFCFRPCLPAHDLSVRNLSFIFWLVRQYVIITPCIGTLGLLFLTAFRMDELWKCMRVMKFVLLASNVLCLYGLLVAYNSTHDLLHQWGTTKKFISIKVVLIVMVYQEFLLGRIGPGILEKGQSCFRHVGFVKEWSEVETRYWSMFLLTFEMALMAVALRRSFPVADVMQPITEIHHAFLDMEMSRVIGGGELEEHGVGSDGDTDGEGEDSS</sequence>
<feature type="region of interest" description="Disordered" evidence="5">
    <location>
        <begin position="323"/>
        <end position="342"/>
    </location>
</feature>
<keyword evidence="2 6" id="KW-0812">Transmembrane</keyword>
<dbReference type="SMART" id="SM01417">
    <property type="entry name" value="Solute_trans_a"/>
    <property type="match status" value="1"/>
</dbReference>
<proteinExistence type="predicted"/>
<feature type="compositionally biased region" description="Acidic residues" evidence="5">
    <location>
        <begin position="332"/>
        <end position="342"/>
    </location>
</feature>
<evidence type="ECO:0000313" key="7">
    <source>
        <dbReference type="EMBL" id="CAD9187987.1"/>
    </source>
</evidence>
<feature type="transmembrane region" description="Helical" evidence="6">
    <location>
        <begin position="76"/>
        <end position="94"/>
    </location>
</feature>
<feature type="transmembrane region" description="Helical" evidence="6">
    <location>
        <begin position="46"/>
        <end position="69"/>
    </location>
</feature>
<keyword evidence="4 6" id="KW-0472">Membrane</keyword>
<dbReference type="InterPro" id="IPR005178">
    <property type="entry name" value="Ostalpha/TMEM184C"/>
</dbReference>
<dbReference type="AlphaFoldDB" id="A0A7S1WUN0"/>
<dbReference type="PANTHER" id="PTHR23423">
    <property type="entry name" value="ORGANIC SOLUTE TRANSPORTER-RELATED"/>
    <property type="match status" value="1"/>
</dbReference>
<accession>A0A7S1WUN0</accession>
<evidence type="ECO:0000256" key="3">
    <source>
        <dbReference type="ARBA" id="ARBA00022989"/>
    </source>
</evidence>
<feature type="transmembrane region" description="Helical" evidence="6">
    <location>
        <begin position="151"/>
        <end position="176"/>
    </location>
</feature>
<evidence type="ECO:0000256" key="5">
    <source>
        <dbReference type="SAM" id="MobiDB-lite"/>
    </source>
</evidence>
<keyword evidence="3 6" id="KW-1133">Transmembrane helix</keyword>
<feature type="transmembrane region" description="Helical" evidence="6">
    <location>
        <begin position="7"/>
        <end position="26"/>
    </location>
</feature>
<name>A0A7S1WUN0_ALECA</name>
<evidence type="ECO:0000256" key="1">
    <source>
        <dbReference type="ARBA" id="ARBA00004141"/>
    </source>
</evidence>
<dbReference type="GO" id="GO:0016020">
    <property type="term" value="C:membrane"/>
    <property type="evidence" value="ECO:0007669"/>
    <property type="project" value="UniProtKB-SubCell"/>
</dbReference>
<comment type="subcellular location">
    <subcellularLocation>
        <location evidence="1">Membrane</location>
        <topology evidence="1">Multi-pass membrane protein</topology>
    </subcellularLocation>
</comment>
<evidence type="ECO:0000256" key="2">
    <source>
        <dbReference type="ARBA" id="ARBA00022692"/>
    </source>
</evidence>
<dbReference type="EMBL" id="HBGE01108646">
    <property type="protein sequence ID" value="CAD9187987.1"/>
    <property type="molecule type" value="Transcribed_RNA"/>
</dbReference>
<reference evidence="7" key="1">
    <citation type="submission" date="2021-01" db="EMBL/GenBank/DDBJ databases">
        <authorList>
            <person name="Corre E."/>
            <person name="Pelletier E."/>
            <person name="Niang G."/>
            <person name="Scheremetjew M."/>
            <person name="Finn R."/>
            <person name="Kale V."/>
            <person name="Holt S."/>
            <person name="Cochrane G."/>
            <person name="Meng A."/>
            <person name="Brown T."/>
            <person name="Cohen L."/>
        </authorList>
    </citation>
    <scope>NUCLEOTIDE SEQUENCE</scope>
    <source>
        <strain evidence="7">OF101</strain>
    </source>
</reference>
<organism evidence="7">
    <name type="scientific">Alexandrium catenella</name>
    <name type="common">Red tide dinoflagellate</name>
    <name type="synonym">Gonyaulax catenella</name>
    <dbReference type="NCBI Taxonomy" id="2925"/>
    <lineage>
        <taxon>Eukaryota</taxon>
        <taxon>Sar</taxon>
        <taxon>Alveolata</taxon>
        <taxon>Dinophyceae</taxon>
        <taxon>Gonyaulacales</taxon>
        <taxon>Pyrocystaceae</taxon>
        <taxon>Alexandrium</taxon>
    </lineage>
</organism>
<dbReference type="Pfam" id="PF03619">
    <property type="entry name" value="Solute_trans_a"/>
    <property type="match status" value="1"/>
</dbReference>
<evidence type="ECO:0000256" key="6">
    <source>
        <dbReference type="SAM" id="Phobius"/>
    </source>
</evidence>
<feature type="transmembrane region" description="Helical" evidence="6">
    <location>
        <begin position="188"/>
        <end position="208"/>
    </location>
</feature>